<evidence type="ECO:0000313" key="2">
    <source>
        <dbReference type="Proteomes" id="UP000663720"/>
    </source>
</evidence>
<dbReference type="AlphaFoldDB" id="A0A975GE95"/>
<proteinExistence type="predicted"/>
<name>A0A975GE95_9BACT</name>
<keyword evidence="2" id="KW-1185">Reference proteome</keyword>
<accession>A0A975GE95</accession>
<dbReference type="KEGG" id="dli:dnl_02190"/>
<evidence type="ECO:0000313" key="1">
    <source>
        <dbReference type="EMBL" id="QTA78011.1"/>
    </source>
</evidence>
<gene>
    <name evidence="1" type="ORF">dnl_02190</name>
</gene>
<organism evidence="1 2">
    <name type="scientific">Desulfonema limicola</name>
    <dbReference type="NCBI Taxonomy" id="45656"/>
    <lineage>
        <taxon>Bacteria</taxon>
        <taxon>Pseudomonadati</taxon>
        <taxon>Thermodesulfobacteriota</taxon>
        <taxon>Desulfobacteria</taxon>
        <taxon>Desulfobacterales</taxon>
        <taxon>Desulfococcaceae</taxon>
        <taxon>Desulfonema</taxon>
    </lineage>
</organism>
<protein>
    <submittedName>
        <fullName evidence="1">Uncharacterized protein</fullName>
    </submittedName>
</protein>
<reference evidence="1" key="1">
    <citation type="journal article" date="2021" name="Microb. Physiol.">
        <title>Proteogenomic Insights into the Physiology of Marine, Sulfate-Reducing, Filamentous Desulfonema limicola and Desulfonema magnum.</title>
        <authorList>
            <person name="Schnaars V."/>
            <person name="Wohlbrand L."/>
            <person name="Scheve S."/>
            <person name="Hinrichs C."/>
            <person name="Reinhardt R."/>
            <person name="Rabus R."/>
        </authorList>
    </citation>
    <scope>NUCLEOTIDE SEQUENCE</scope>
    <source>
        <strain evidence="1">5ac10</strain>
    </source>
</reference>
<dbReference type="EMBL" id="CP061799">
    <property type="protein sequence ID" value="QTA78011.1"/>
    <property type="molecule type" value="Genomic_DNA"/>
</dbReference>
<sequence length="40" mass="4871">MAVMYIKNRVKFMQRYLKVWYSSYESGWSGFIQDIQDIST</sequence>
<dbReference type="Proteomes" id="UP000663720">
    <property type="component" value="Chromosome"/>
</dbReference>